<dbReference type="InterPro" id="IPR024516">
    <property type="entry name" value="Mce_C"/>
</dbReference>
<evidence type="ECO:0000313" key="4">
    <source>
        <dbReference type="Proteomes" id="UP001500689"/>
    </source>
</evidence>
<dbReference type="PRINTS" id="PR01782">
    <property type="entry name" value="MCEVIRFACTOR"/>
</dbReference>
<dbReference type="Proteomes" id="UP001500689">
    <property type="component" value="Unassembled WGS sequence"/>
</dbReference>
<gene>
    <name evidence="3" type="ORF">GCM10022222_66690</name>
</gene>
<organism evidence="3 4">
    <name type="scientific">Amycolatopsis ultiminotia</name>
    <dbReference type="NCBI Taxonomy" id="543629"/>
    <lineage>
        <taxon>Bacteria</taxon>
        <taxon>Bacillati</taxon>
        <taxon>Actinomycetota</taxon>
        <taxon>Actinomycetes</taxon>
        <taxon>Pseudonocardiales</taxon>
        <taxon>Pseudonocardiaceae</taxon>
        <taxon>Amycolatopsis</taxon>
    </lineage>
</organism>
<feature type="domain" description="Mammalian cell entry C-terminal" evidence="2">
    <location>
        <begin position="117"/>
        <end position="324"/>
    </location>
</feature>
<dbReference type="Pfam" id="PF11887">
    <property type="entry name" value="Mce4_CUP1"/>
    <property type="match status" value="1"/>
</dbReference>
<feature type="domain" description="Mce/MlaD" evidence="1">
    <location>
        <begin position="41"/>
        <end position="113"/>
    </location>
</feature>
<dbReference type="InterPro" id="IPR005693">
    <property type="entry name" value="Mce"/>
</dbReference>
<evidence type="ECO:0000259" key="1">
    <source>
        <dbReference type="Pfam" id="PF02470"/>
    </source>
</evidence>
<dbReference type="PANTHER" id="PTHR33371">
    <property type="entry name" value="INTERMEMBRANE PHOSPHOLIPID TRANSPORT SYSTEM BINDING PROTEIN MLAD-RELATED"/>
    <property type="match status" value="1"/>
</dbReference>
<sequence length="329" mass="34344">MHAVDTAGHSVRTALVGLTVLSLGIVVALHARDLPVIGDGTGYAAEFSEAAGLDVGNEVRIAGVKVGRVSAIALDGSSVRVSFRVSGAWLGDATTASIRLKTVLGQKYLALDPTGNGRLDPGVPIPRARTTVPYDVLPAFRQLSETVGQIDTTRLSRSFQAIAGTFARTPADVRTALEGLSRLADTVASRDAQLTHLLAATRTVSGTLAGRDAELARLLADGNRLLDEVQRRASAVSALLDGSRRLATELSGLISDNDAGLTPVLTELDRLTATLQRNQDSLAQGIRALTPLVRFATNLAGNGHWIDGYLCGLMPPALGAVDEPGCFPG</sequence>
<name>A0ABP6XV74_9PSEU</name>
<dbReference type="InterPro" id="IPR003399">
    <property type="entry name" value="Mce/MlaD"/>
</dbReference>
<evidence type="ECO:0000259" key="2">
    <source>
        <dbReference type="Pfam" id="PF11887"/>
    </source>
</evidence>
<accession>A0ABP6XV74</accession>
<dbReference type="InterPro" id="IPR052336">
    <property type="entry name" value="MlaD_Phospholipid_Transporter"/>
</dbReference>
<evidence type="ECO:0000313" key="3">
    <source>
        <dbReference type="EMBL" id="GAA3573077.1"/>
    </source>
</evidence>
<reference evidence="4" key="1">
    <citation type="journal article" date="2019" name="Int. J. Syst. Evol. Microbiol.">
        <title>The Global Catalogue of Microorganisms (GCM) 10K type strain sequencing project: providing services to taxonomists for standard genome sequencing and annotation.</title>
        <authorList>
            <consortium name="The Broad Institute Genomics Platform"/>
            <consortium name="The Broad Institute Genome Sequencing Center for Infectious Disease"/>
            <person name="Wu L."/>
            <person name="Ma J."/>
        </authorList>
    </citation>
    <scope>NUCLEOTIDE SEQUENCE [LARGE SCALE GENOMIC DNA]</scope>
    <source>
        <strain evidence="4">JCM 16898</strain>
    </source>
</reference>
<keyword evidence="4" id="KW-1185">Reference proteome</keyword>
<dbReference type="NCBIfam" id="TIGR00996">
    <property type="entry name" value="Mtu_fam_mce"/>
    <property type="match status" value="1"/>
</dbReference>
<comment type="caution">
    <text evidence="3">The sequence shown here is derived from an EMBL/GenBank/DDBJ whole genome shotgun (WGS) entry which is preliminary data.</text>
</comment>
<protein>
    <submittedName>
        <fullName evidence="3">MCE family protein</fullName>
    </submittedName>
</protein>
<dbReference type="PANTHER" id="PTHR33371:SF18">
    <property type="entry name" value="MCE-FAMILY PROTEIN MCE3C"/>
    <property type="match status" value="1"/>
</dbReference>
<proteinExistence type="predicted"/>
<dbReference type="Pfam" id="PF02470">
    <property type="entry name" value="MlaD"/>
    <property type="match status" value="1"/>
</dbReference>
<dbReference type="EMBL" id="BAAAZN010000018">
    <property type="protein sequence ID" value="GAA3573077.1"/>
    <property type="molecule type" value="Genomic_DNA"/>
</dbReference>